<keyword evidence="2" id="KW-1185">Reference proteome</keyword>
<proteinExistence type="predicted"/>
<reference evidence="1" key="1">
    <citation type="submission" date="2020-08" db="EMBL/GenBank/DDBJ databases">
        <title>Multicomponent nature underlies the extraordinary mechanical properties of spider dragline silk.</title>
        <authorList>
            <person name="Kono N."/>
            <person name="Nakamura H."/>
            <person name="Mori M."/>
            <person name="Yoshida Y."/>
            <person name="Ohtoshi R."/>
            <person name="Malay A.D."/>
            <person name="Moran D.A.P."/>
            <person name="Tomita M."/>
            <person name="Numata K."/>
            <person name="Arakawa K."/>
        </authorList>
    </citation>
    <scope>NUCLEOTIDE SEQUENCE</scope>
</reference>
<sequence>MKVISSNPVKNLPVLPPIHNVVQYYQQFAAGFFVVLHWQKTGGRKNTHTENPSRSMTTFYQVLTGPLEIREFLSSELILSSISAEDLLPVSTQMPFNIRSTHSATTGVVTADTFLTFIHARRRANAQAPYFTHLRKSKVT</sequence>
<dbReference type="AlphaFoldDB" id="A0A8X6RXT4"/>
<accession>A0A8X6RXT4</accession>
<organism evidence="1 2">
    <name type="scientific">Trichonephila clavipes</name>
    <name type="common">Golden silk orbweaver</name>
    <name type="synonym">Nephila clavipes</name>
    <dbReference type="NCBI Taxonomy" id="2585209"/>
    <lineage>
        <taxon>Eukaryota</taxon>
        <taxon>Metazoa</taxon>
        <taxon>Ecdysozoa</taxon>
        <taxon>Arthropoda</taxon>
        <taxon>Chelicerata</taxon>
        <taxon>Arachnida</taxon>
        <taxon>Araneae</taxon>
        <taxon>Araneomorphae</taxon>
        <taxon>Entelegynae</taxon>
        <taxon>Araneoidea</taxon>
        <taxon>Nephilidae</taxon>
        <taxon>Trichonephila</taxon>
    </lineage>
</organism>
<evidence type="ECO:0000313" key="1">
    <source>
        <dbReference type="EMBL" id="GFX98415.1"/>
    </source>
</evidence>
<dbReference type="EMBL" id="BMAU01021202">
    <property type="protein sequence ID" value="GFX98415.1"/>
    <property type="molecule type" value="Genomic_DNA"/>
</dbReference>
<dbReference type="Proteomes" id="UP000887159">
    <property type="component" value="Unassembled WGS sequence"/>
</dbReference>
<comment type="caution">
    <text evidence="1">The sequence shown here is derived from an EMBL/GenBank/DDBJ whole genome shotgun (WGS) entry which is preliminary data.</text>
</comment>
<name>A0A8X6RXT4_TRICX</name>
<gene>
    <name evidence="1" type="ORF">TNCV_4001841</name>
</gene>
<protein>
    <submittedName>
        <fullName evidence="1">Uncharacterized protein</fullName>
    </submittedName>
</protein>
<evidence type="ECO:0000313" key="2">
    <source>
        <dbReference type="Proteomes" id="UP000887159"/>
    </source>
</evidence>